<name>A0A2T7UB54_9BURK</name>
<dbReference type="Gene3D" id="3.40.50.300">
    <property type="entry name" value="P-loop containing nucleotide triphosphate hydrolases"/>
    <property type="match status" value="1"/>
</dbReference>
<gene>
    <name evidence="1" type="ORF">H663_015325</name>
</gene>
<organism evidence="1 2">
    <name type="scientific">Limnohabitans planktonicus II-D5</name>
    <dbReference type="NCBI Taxonomy" id="1293045"/>
    <lineage>
        <taxon>Bacteria</taxon>
        <taxon>Pseudomonadati</taxon>
        <taxon>Pseudomonadota</taxon>
        <taxon>Betaproteobacteria</taxon>
        <taxon>Burkholderiales</taxon>
        <taxon>Comamonadaceae</taxon>
        <taxon>Limnohabitans</taxon>
    </lineage>
</organism>
<dbReference type="Proteomes" id="UP000037507">
    <property type="component" value="Unassembled WGS sequence"/>
</dbReference>
<dbReference type="SUPFAM" id="SSF52540">
    <property type="entry name" value="P-loop containing nucleoside triphosphate hydrolases"/>
    <property type="match status" value="1"/>
</dbReference>
<reference evidence="1" key="1">
    <citation type="submission" date="2017-04" db="EMBL/GenBank/DDBJ databases">
        <title>Unexpected and diverse lifestyles within the genus Limnohabitans.</title>
        <authorList>
            <person name="Kasalicky V."/>
            <person name="Mehrshad M."/>
            <person name="Andrei S.-A."/>
            <person name="Salcher M."/>
            <person name="Kratochvilova H."/>
            <person name="Simek K."/>
            <person name="Ghai R."/>
        </authorList>
    </citation>
    <scope>NUCLEOTIDE SEQUENCE [LARGE SCALE GENOMIC DNA]</scope>
    <source>
        <strain evidence="1">II-D5</strain>
    </source>
</reference>
<sequence length="508" mass="57167">MHRSGTSALTGVFNRLGFAAGKKLMPADAFNPSGYFEDELINARLELLLNQLERSWNDPRLLPNDWHDSVVAQAAEKDLQDLLHEEFDPLQPIVFKDPRACRLLPLLQDVWQSTDCVPRYVFALRSPHAVVRSLSQRDWISGQRAALLYLAYMLEAEQHTRGLPRAFVHYDALLSDWRSVIRHIWQELELEMPELNGNMTSCGDSIDRFLSSALNHHTEANDQSTGLAMNLAQEVYALLSGPMDDLSLAALDEVRGRWKMYLQDLEPLIVYSRNAQLIQAIGQEGRSELFYASTGQSFEEDRKLYSLWSFGDMTQQRFVFPELQGPIGSLRWDIIDRPAHCMVQKVWIEDDKRQVRWICPSGEDLFAQKSSDMHHLSSGASASFEVLSSGFDPHVTLNIPAALLHKIDRGWSFCTSMKVELPMLALAQLGQGCSALRQQLQSAKSDLTIAASERDSLRRSAATDSARMQELEAAVARLHTAFKRAEAQLDLYKGLRLADGLNAADPGA</sequence>
<accession>A0A2T7UB54</accession>
<dbReference type="AlphaFoldDB" id="A0A2T7UB54"/>
<protein>
    <submittedName>
        <fullName evidence="1">Sulfotransferase family protein</fullName>
    </submittedName>
</protein>
<dbReference type="EMBL" id="LFYT02000023">
    <property type="protein sequence ID" value="PVE41832.1"/>
    <property type="molecule type" value="Genomic_DNA"/>
</dbReference>
<keyword evidence="2" id="KW-1185">Reference proteome</keyword>
<dbReference type="GO" id="GO:0016740">
    <property type="term" value="F:transferase activity"/>
    <property type="evidence" value="ECO:0007669"/>
    <property type="project" value="UniProtKB-KW"/>
</dbReference>
<proteinExistence type="predicted"/>
<evidence type="ECO:0000313" key="1">
    <source>
        <dbReference type="EMBL" id="PVE41832.1"/>
    </source>
</evidence>
<evidence type="ECO:0000313" key="2">
    <source>
        <dbReference type="Proteomes" id="UP000037507"/>
    </source>
</evidence>
<dbReference type="InterPro" id="IPR027417">
    <property type="entry name" value="P-loop_NTPase"/>
</dbReference>
<comment type="caution">
    <text evidence="1">The sequence shown here is derived from an EMBL/GenBank/DDBJ whole genome shotgun (WGS) entry which is preliminary data.</text>
</comment>